<dbReference type="InterPro" id="IPR009297">
    <property type="entry name" value="DUF952"/>
</dbReference>
<name>A0ABP9WDB9_9DEIO</name>
<dbReference type="PANTHER" id="PTHR34129">
    <property type="entry name" value="BLR1139 PROTEIN"/>
    <property type="match status" value="1"/>
</dbReference>
<protein>
    <recommendedName>
        <fullName evidence="3">DUF952 domain-containing protein</fullName>
    </recommendedName>
</protein>
<dbReference type="Pfam" id="PF06108">
    <property type="entry name" value="DUF952"/>
    <property type="match status" value="1"/>
</dbReference>
<dbReference type="RefSeq" id="WP_345467775.1">
    <property type="nucleotide sequence ID" value="NZ_BAABRP010000023.1"/>
</dbReference>
<accession>A0ABP9WDB9</accession>
<reference evidence="1 2" key="1">
    <citation type="submission" date="2024-02" db="EMBL/GenBank/DDBJ databases">
        <title>Deinococcus carri NBRC 110142.</title>
        <authorList>
            <person name="Ichikawa N."/>
            <person name="Katano-Makiyama Y."/>
            <person name="Hidaka K."/>
        </authorList>
    </citation>
    <scope>NUCLEOTIDE SEQUENCE [LARGE SCALE GENOMIC DNA]</scope>
    <source>
        <strain evidence="1 2">NBRC 110142</strain>
    </source>
</reference>
<gene>
    <name evidence="1" type="ORF">Dcar01_03480</name>
</gene>
<organism evidence="1 2">
    <name type="scientific">Deinococcus carri</name>
    <dbReference type="NCBI Taxonomy" id="1211323"/>
    <lineage>
        <taxon>Bacteria</taxon>
        <taxon>Thermotogati</taxon>
        <taxon>Deinococcota</taxon>
        <taxon>Deinococci</taxon>
        <taxon>Deinococcales</taxon>
        <taxon>Deinococcaceae</taxon>
        <taxon>Deinococcus</taxon>
    </lineage>
</organism>
<evidence type="ECO:0000313" key="2">
    <source>
        <dbReference type="Proteomes" id="UP001401887"/>
    </source>
</evidence>
<dbReference type="PANTHER" id="PTHR34129:SF1">
    <property type="entry name" value="DUF952 DOMAIN-CONTAINING PROTEIN"/>
    <property type="match status" value="1"/>
</dbReference>
<dbReference type="Gene3D" id="3.20.170.20">
    <property type="entry name" value="Protein of unknown function DUF952"/>
    <property type="match status" value="1"/>
</dbReference>
<dbReference type="Proteomes" id="UP001401887">
    <property type="component" value="Unassembled WGS sequence"/>
</dbReference>
<dbReference type="EMBL" id="BAABRP010000023">
    <property type="protein sequence ID" value="GAA5514720.1"/>
    <property type="molecule type" value="Genomic_DNA"/>
</dbReference>
<dbReference type="SUPFAM" id="SSF56399">
    <property type="entry name" value="ADP-ribosylation"/>
    <property type="match status" value="1"/>
</dbReference>
<evidence type="ECO:0000313" key="1">
    <source>
        <dbReference type="EMBL" id="GAA5514720.1"/>
    </source>
</evidence>
<keyword evidence="2" id="KW-1185">Reference proteome</keyword>
<comment type="caution">
    <text evidence="1">The sequence shown here is derived from an EMBL/GenBank/DDBJ whole genome shotgun (WGS) entry which is preliminary data.</text>
</comment>
<evidence type="ECO:0008006" key="3">
    <source>
        <dbReference type="Google" id="ProtNLM"/>
    </source>
</evidence>
<sequence length="124" mass="13437">MALIAHITTGAAWQEAHQAGQYIHPSLMTDGYIHCSTPTEEQLLAVANAHFAGQAGLVVLLIDRQRLTVPVRDEEFEDSGRFYPHVYGPIPVGAVVQALDFPAGVGGRFSLPDALQAFPRTLFP</sequence>
<proteinExistence type="predicted"/>